<dbReference type="KEGG" id="vg:75691523"/>
<dbReference type="GeneID" id="75691523"/>
<name>A0AAE7RVQ2_9CAUD</name>
<organism evidence="2 3">
    <name type="scientific">uncultured phage cr91_1</name>
    <dbReference type="NCBI Taxonomy" id="2986403"/>
    <lineage>
        <taxon>Viruses</taxon>
        <taxon>Duplodnaviria</taxon>
        <taxon>Heunggongvirae</taxon>
        <taxon>Uroviricota</taxon>
        <taxon>Caudoviricetes</taxon>
        <taxon>Crassvirales</taxon>
        <taxon>Intestiviridae</taxon>
        <taxon>Crudevirinae</taxon>
        <taxon>Drivevirus</taxon>
        <taxon>Drivevirus gastrointestinalis</taxon>
    </lineage>
</organism>
<evidence type="ECO:0000313" key="2">
    <source>
        <dbReference type="EMBL" id="QWM89565.1"/>
    </source>
</evidence>
<sequence>MEKKLFAIECGNVVLVVRPNGNTVIVTEAAELVLDNAVMDQIVRNSGAYKSFIATKDDVVAGLERDNTKLQNEIVGLREELEQTKAAKDKLQKELDDVAKHVAKGYIVNVGNLTQGTLGYLFDIDGNFIVDCGTSKRAKKVQYLLKEGKVSLDMVMEIFGNTGGKKNKAASKAELEDFDWDNVPVGSVD</sequence>
<evidence type="ECO:0000256" key="1">
    <source>
        <dbReference type="SAM" id="Coils"/>
    </source>
</evidence>
<protein>
    <submittedName>
        <fullName evidence="2">Uncharacterized protein</fullName>
    </submittedName>
</protein>
<dbReference type="EMBL" id="MZ130480">
    <property type="protein sequence ID" value="QWM89565.1"/>
    <property type="molecule type" value="Genomic_DNA"/>
</dbReference>
<keyword evidence="1" id="KW-0175">Coiled coil</keyword>
<gene>
    <name evidence="2" type="primary">gp_16335</name>
</gene>
<proteinExistence type="predicted"/>
<accession>A0AAE7RVQ2</accession>
<feature type="coiled-coil region" evidence="1">
    <location>
        <begin position="60"/>
        <end position="101"/>
    </location>
</feature>
<evidence type="ECO:0000313" key="3">
    <source>
        <dbReference type="Proteomes" id="UP000827372"/>
    </source>
</evidence>
<reference evidence="2 3" key="1">
    <citation type="submission" date="2021-04" db="EMBL/GenBank/DDBJ databases">
        <authorList>
            <person name="Shkoporov A.N."/>
            <person name="Stockdale S.R."/>
            <person name="Guerin E."/>
            <person name="Ross R.P."/>
            <person name="Hill C."/>
        </authorList>
    </citation>
    <scope>NUCLEOTIDE SEQUENCE [LARGE SCALE GENOMIC DNA]</scope>
    <source>
        <strain evidence="3">cr91_1</strain>
    </source>
</reference>
<dbReference type="RefSeq" id="YP_010359137.1">
    <property type="nucleotide sequence ID" value="NC_062770.1"/>
</dbReference>
<dbReference type="Proteomes" id="UP000827372">
    <property type="component" value="Segment"/>
</dbReference>
<keyword evidence="3" id="KW-1185">Reference proteome</keyword>